<sequence>MKQLLQLEEAAMLALALVLVYSLRLPSGWWMYPVLLIGPDVSMLGYLVGPRAGAFTYNLFHHKGVGIALFVLGLYGHQPGLQTAGLILFGHSSMDRIFGFGLKFADDFKHTHLTGQFPPFTGKSGASA</sequence>
<evidence type="ECO:0000313" key="1">
    <source>
        <dbReference type="EMBL" id="TDW99810.1"/>
    </source>
</evidence>
<name>A0A4R8DRP0_9BACT</name>
<reference evidence="1 2" key="1">
    <citation type="submission" date="2019-03" db="EMBL/GenBank/DDBJ databases">
        <title>Genomic Encyclopedia of Type Strains, Phase IV (KMG-IV): sequencing the most valuable type-strain genomes for metagenomic binning, comparative biology and taxonomic classification.</title>
        <authorList>
            <person name="Goeker M."/>
        </authorList>
    </citation>
    <scope>NUCLEOTIDE SEQUENCE [LARGE SCALE GENOMIC DNA]</scope>
    <source>
        <strain evidence="1 2">DSM 100059</strain>
    </source>
</reference>
<protein>
    <submittedName>
        <fullName evidence="1">Uncharacterized protein DUF4260</fullName>
    </submittedName>
</protein>
<dbReference type="RefSeq" id="WP_133990827.1">
    <property type="nucleotide sequence ID" value="NZ_SODV01000001.1"/>
</dbReference>
<dbReference type="EMBL" id="SODV01000001">
    <property type="protein sequence ID" value="TDW99810.1"/>
    <property type="molecule type" value="Genomic_DNA"/>
</dbReference>
<dbReference type="OrthoDB" id="9813911at2"/>
<gene>
    <name evidence="1" type="ORF">EDB95_0822</name>
</gene>
<keyword evidence="2" id="KW-1185">Reference proteome</keyword>
<comment type="caution">
    <text evidence="1">The sequence shown here is derived from an EMBL/GenBank/DDBJ whole genome shotgun (WGS) entry which is preliminary data.</text>
</comment>
<dbReference type="Pfam" id="PF14079">
    <property type="entry name" value="DUF4260"/>
    <property type="match status" value="1"/>
</dbReference>
<dbReference type="AlphaFoldDB" id="A0A4R8DRP0"/>
<organism evidence="1 2">
    <name type="scientific">Dinghuibacter silviterrae</name>
    <dbReference type="NCBI Taxonomy" id="1539049"/>
    <lineage>
        <taxon>Bacteria</taxon>
        <taxon>Pseudomonadati</taxon>
        <taxon>Bacteroidota</taxon>
        <taxon>Chitinophagia</taxon>
        <taxon>Chitinophagales</taxon>
        <taxon>Chitinophagaceae</taxon>
        <taxon>Dinghuibacter</taxon>
    </lineage>
</organism>
<proteinExistence type="predicted"/>
<accession>A0A4R8DRP0</accession>
<dbReference type="InterPro" id="IPR025356">
    <property type="entry name" value="DUF4260"/>
</dbReference>
<dbReference type="Proteomes" id="UP000294498">
    <property type="component" value="Unassembled WGS sequence"/>
</dbReference>
<evidence type="ECO:0000313" key="2">
    <source>
        <dbReference type="Proteomes" id="UP000294498"/>
    </source>
</evidence>